<dbReference type="SUPFAM" id="SSF48452">
    <property type="entry name" value="TPR-like"/>
    <property type="match status" value="1"/>
</dbReference>
<keyword evidence="1" id="KW-1133">Transmembrane helix</keyword>
<proteinExistence type="predicted"/>
<keyword evidence="1" id="KW-0472">Membrane</keyword>
<evidence type="ECO:0000313" key="3">
    <source>
        <dbReference type="Proteomes" id="UP001165986"/>
    </source>
</evidence>
<protein>
    <submittedName>
        <fullName evidence="2">Uncharacterized protein</fullName>
    </submittedName>
</protein>
<keyword evidence="3" id="KW-1185">Reference proteome</keyword>
<dbReference type="AlphaFoldDB" id="A0AA40T2W1"/>
<sequence>MISSLCGVVYSFGISAFLLLNSFYVYDLMQSATKESNLYYFSQIATPSQNQASEKSTESQKPWYEVSNILSLGALIVAILAAVSSQRSATAEEIRAKKEELRQIIVQLLEFQENFNSTIIHMQDEQARMYAGIILNNKKLIYLEAAELVAKQIPNHVSSPEYVILAAENYYDSDFVQARSYYKKAVKAAKRSSIIMQAYALRELASNYFVSGTLQDVEQARKHFREAIDALKNEVDPYSIYCQGITYRSWAYSEIYWGDKLQAASTLENAKALFFNLPTGYVYKEHELNLTANLYQQLAISYFNTGKDKDIEEGRKIFLAALDVISHLADTNSIYLKTGQIYQEWGQQENSQKFGNEGRLKFQLAKQEYLKLPAQYPLRDQYLKYIEEMINTVL</sequence>
<evidence type="ECO:0000313" key="2">
    <source>
        <dbReference type="EMBL" id="MBD6619928.1"/>
    </source>
</evidence>
<dbReference type="Proteomes" id="UP001165986">
    <property type="component" value="Unassembled WGS sequence"/>
</dbReference>
<evidence type="ECO:0000256" key="1">
    <source>
        <dbReference type="SAM" id="Phobius"/>
    </source>
</evidence>
<name>A0AA40T2W1_9NOST</name>
<comment type="caution">
    <text evidence="2">The sequence shown here is derived from an EMBL/GenBank/DDBJ whole genome shotgun (WGS) entry which is preliminary data.</text>
</comment>
<gene>
    <name evidence="2" type="ORF">FNW02_30025</name>
</gene>
<dbReference type="EMBL" id="VJXY01000050">
    <property type="protein sequence ID" value="MBD6619928.1"/>
    <property type="molecule type" value="Genomic_DNA"/>
</dbReference>
<reference evidence="2" key="1">
    <citation type="submission" date="2019-07" db="EMBL/GenBank/DDBJ databases">
        <title>Toxilogical consequences of a new and cryptic species of cyanobacteria (Komarekiella delphini-convector) recovered from the epidermis of a bottlenose dolphin and 1500 ft. in the air.</title>
        <authorList>
            <person name="Brown A.O."/>
            <person name="Dvorak P."/>
            <person name="Villanueva C.D."/>
            <person name="Foss A.J."/>
            <person name="Garvey A.D."/>
            <person name="Gibson Q.A."/>
            <person name="Johansen J.R."/>
            <person name="Casamatta D.A."/>
        </authorList>
    </citation>
    <scope>NUCLEOTIDE SEQUENCE</scope>
    <source>
        <strain evidence="2">SJRDD-AB1</strain>
    </source>
</reference>
<organism evidence="2 3">
    <name type="scientific">Komarekiella delphini-convector SJRDD-AB1</name>
    <dbReference type="NCBI Taxonomy" id="2593771"/>
    <lineage>
        <taxon>Bacteria</taxon>
        <taxon>Bacillati</taxon>
        <taxon>Cyanobacteriota</taxon>
        <taxon>Cyanophyceae</taxon>
        <taxon>Nostocales</taxon>
        <taxon>Nostocaceae</taxon>
        <taxon>Komarekiella</taxon>
        <taxon>Komarekiella delphini-convector</taxon>
    </lineage>
</organism>
<feature type="transmembrane region" description="Helical" evidence="1">
    <location>
        <begin position="7"/>
        <end position="26"/>
    </location>
</feature>
<dbReference type="Gene3D" id="1.25.40.10">
    <property type="entry name" value="Tetratricopeptide repeat domain"/>
    <property type="match status" value="1"/>
</dbReference>
<accession>A0AA40T2W1</accession>
<dbReference type="InterPro" id="IPR011990">
    <property type="entry name" value="TPR-like_helical_dom_sf"/>
</dbReference>
<dbReference type="RefSeq" id="WP_191761125.1">
    <property type="nucleotide sequence ID" value="NZ_VJXY01000050.1"/>
</dbReference>
<keyword evidence="1" id="KW-0812">Transmembrane</keyword>